<feature type="domain" description="Rhodanese" evidence="3">
    <location>
        <begin position="90"/>
        <end position="176"/>
    </location>
</feature>
<dbReference type="FunFam" id="3.90.190.10:FF:000157">
    <property type="entry name" value="Protein-tyrosine phosphatase"/>
    <property type="match status" value="1"/>
</dbReference>
<dbReference type="InterPro" id="IPR001763">
    <property type="entry name" value="Rhodanese-like_dom"/>
</dbReference>
<dbReference type="PROSITE" id="PS50206">
    <property type="entry name" value="RHODANESE_3"/>
    <property type="match status" value="1"/>
</dbReference>
<dbReference type="InterPro" id="IPR000387">
    <property type="entry name" value="Tyr_Pase_dom"/>
</dbReference>
<gene>
    <name evidence="4" type="ORF">CK501_11530</name>
</gene>
<evidence type="ECO:0000313" key="4">
    <source>
        <dbReference type="EMBL" id="PAU79826.1"/>
    </source>
</evidence>
<dbReference type="CDD" id="cd14505">
    <property type="entry name" value="CDKN3-like"/>
    <property type="match status" value="1"/>
</dbReference>
<dbReference type="OrthoDB" id="9806482at2"/>
<name>A0A2A2F300_9GAMM</name>
<sequence length="189" mass="21093">MSLSWLEPLPIDVIRAPETRGRIGMSYCPGRYLRGWGLMGGQRDLDKDLDTIRRWGARTMVTLVQAPELRTLGVPYMAETVPARGFDWFHAPIRDFSAPGSAFELAWAEAGPVVRERLRQGEDVLLHCRAGLGRTGTVAARLLVEFGHEPEAAIATVRRARQGTVENAEQVEYVHSLAELQSLAWREVS</sequence>
<proteinExistence type="predicted"/>
<dbReference type="InterPro" id="IPR029021">
    <property type="entry name" value="Prot-tyrosine_phosphatase-like"/>
</dbReference>
<dbReference type="PROSITE" id="PS00383">
    <property type="entry name" value="TYR_PHOSPHATASE_1"/>
    <property type="match status" value="1"/>
</dbReference>
<accession>A0A2A2F300</accession>
<evidence type="ECO:0000313" key="5">
    <source>
        <dbReference type="Proteomes" id="UP000218896"/>
    </source>
</evidence>
<reference evidence="4 5" key="1">
    <citation type="submission" date="2017-08" db="EMBL/GenBank/DDBJ databases">
        <title>Halovibrio sewagensis sp. nov., isolated from wastewater of high salinity.</title>
        <authorList>
            <person name="Dong X."/>
            <person name="Zhang G."/>
        </authorList>
    </citation>
    <scope>NUCLEOTIDE SEQUENCE [LARGE SCALE GENOMIC DNA]</scope>
    <source>
        <strain evidence="4 5">YL5-2</strain>
    </source>
</reference>
<dbReference type="PROSITE" id="PS50056">
    <property type="entry name" value="TYR_PHOSPHATASE_2"/>
    <property type="match status" value="1"/>
</dbReference>
<evidence type="ECO:0000256" key="1">
    <source>
        <dbReference type="ARBA" id="ARBA00013064"/>
    </source>
</evidence>
<dbReference type="InterPro" id="IPR050561">
    <property type="entry name" value="PTP"/>
</dbReference>
<feature type="domain" description="Tyrosine specific protein phosphatases" evidence="2">
    <location>
        <begin position="105"/>
        <end position="172"/>
    </location>
</feature>
<evidence type="ECO:0000259" key="2">
    <source>
        <dbReference type="PROSITE" id="PS50056"/>
    </source>
</evidence>
<comment type="caution">
    <text evidence="4">The sequence shown here is derived from an EMBL/GenBank/DDBJ whole genome shotgun (WGS) entry which is preliminary data.</text>
</comment>
<dbReference type="Proteomes" id="UP000218896">
    <property type="component" value="Unassembled WGS sequence"/>
</dbReference>
<dbReference type="EMBL" id="NSKD01000005">
    <property type="protein sequence ID" value="PAU79826.1"/>
    <property type="molecule type" value="Genomic_DNA"/>
</dbReference>
<dbReference type="AlphaFoldDB" id="A0A2A2F300"/>
<dbReference type="InterPro" id="IPR016130">
    <property type="entry name" value="Tyr_Pase_AS"/>
</dbReference>
<dbReference type="PANTHER" id="PTHR23339">
    <property type="entry name" value="TYROSINE SPECIFIC PROTEIN PHOSPHATASE AND DUAL SPECIFICITY PROTEIN PHOSPHATASE"/>
    <property type="match status" value="1"/>
</dbReference>
<dbReference type="Pfam" id="PF22785">
    <property type="entry name" value="Tc-R-P"/>
    <property type="match status" value="1"/>
</dbReference>
<dbReference type="Gene3D" id="3.90.190.10">
    <property type="entry name" value="Protein tyrosine phosphatase superfamily"/>
    <property type="match status" value="1"/>
</dbReference>
<dbReference type="GO" id="GO:0004725">
    <property type="term" value="F:protein tyrosine phosphatase activity"/>
    <property type="evidence" value="ECO:0007669"/>
    <property type="project" value="UniProtKB-EC"/>
</dbReference>
<organism evidence="4 5">
    <name type="scientific">Halovibrio salipaludis</name>
    <dbReference type="NCBI Taxonomy" id="2032626"/>
    <lineage>
        <taxon>Bacteria</taxon>
        <taxon>Pseudomonadati</taxon>
        <taxon>Pseudomonadota</taxon>
        <taxon>Gammaproteobacteria</taxon>
        <taxon>Oceanospirillales</taxon>
        <taxon>Halomonadaceae</taxon>
        <taxon>Halovibrio</taxon>
    </lineage>
</organism>
<protein>
    <recommendedName>
        <fullName evidence="1">protein-tyrosine-phosphatase</fullName>
        <ecNumber evidence="1">3.1.3.48</ecNumber>
    </recommendedName>
</protein>
<evidence type="ECO:0000259" key="3">
    <source>
        <dbReference type="PROSITE" id="PS50206"/>
    </source>
</evidence>
<keyword evidence="5" id="KW-1185">Reference proteome</keyword>
<dbReference type="RefSeq" id="WP_095617896.1">
    <property type="nucleotide sequence ID" value="NZ_NSKD01000005.1"/>
</dbReference>
<dbReference type="SUPFAM" id="SSF52799">
    <property type="entry name" value="(Phosphotyrosine protein) phosphatases II"/>
    <property type="match status" value="1"/>
</dbReference>
<dbReference type="EC" id="3.1.3.48" evidence="1"/>